<dbReference type="Pfam" id="PF15365">
    <property type="entry name" value="PNRC"/>
    <property type="match status" value="1"/>
</dbReference>
<reference evidence="2" key="1">
    <citation type="submission" date="2020-02" db="EMBL/GenBank/DDBJ databases">
        <authorList>
            <person name="Scholz U."/>
            <person name="Mascher M."/>
            <person name="Fiebig A."/>
        </authorList>
    </citation>
    <scope>NUCLEOTIDE SEQUENCE</scope>
</reference>
<sequence>MGTEVLIPYDVLSNQRLGFDASPAAAALFPHRKRATGGGSSANPRPRRKPDQRKRREPAVAAAPLRRGGSLDSKVGGKEEKKPGILSSAGGGDLMVFGTGRLGPEPAVVPRQIRLVGTAEHRRRGETYAGPAFSASPSPRALPLPTFPSKKPDAATRDLRRLLRLDQ</sequence>
<dbReference type="PANTHER" id="PTHR33670">
    <property type="entry name" value="SPLICING FACTOR, PROLINE- AND GLUTAMINE-RICH-LIKE"/>
    <property type="match status" value="1"/>
</dbReference>
<feature type="region of interest" description="Disordered" evidence="1">
    <location>
        <begin position="29"/>
        <end position="92"/>
    </location>
</feature>
<evidence type="ECO:0000313" key="3">
    <source>
        <dbReference type="Proteomes" id="UP000663760"/>
    </source>
</evidence>
<dbReference type="PANTHER" id="PTHR33670:SF1">
    <property type="entry name" value="OS09G0416300 PROTEIN"/>
    <property type="match status" value="1"/>
</dbReference>
<dbReference type="Proteomes" id="UP000663760">
    <property type="component" value="Chromosome 12"/>
</dbReference>
<evidence type="ECO:0000313" key="2">
    <source>
        <dbReference type="EMBL" id="CAA7405988.1"/>
    </source>
</evidence>
<proteinExistence type="predicted"/>
<evidence type="ECO:0000256" key="1">
    <source>
        <dbReference type="SAM" id="MobiDB-lite"/>
    </source>
</evidence>
<dbReference type="OrthoDB" id="770116at2759"/>
<gene>
    <name evidence="2" type="ORF">SI8410_12016666</name>
</gene>
<accession>A0A7I8L9N8</accession>
<keyword evidence="3" id="KW-1185">Reference proteome</keyword>
<protein>
    <submittedName>
        <fullName evidence="2">Uncharacterized protein</fullName>
    </submittedName>
</protein>
<feature type="region of interest" description="Disordered" evidence="1">
    <location>
        <begin position="119"/>
        <end position="155"/>
    </location>
</feature>
<dbReference type="InterPro" id="IPR028322">
    <property type="entry name" value="PNRC-like_rgn"/>
</dbReference>
<dbReference type="GO" id="GO:0016071">
    <property type="term" value="P:mRNA metabolic process"/>
    <property type="evidence" value="ECO:0007669"/>
    <property type="project" value="UniProtKB-ARBA"/>
</dbReference>
<feature type="compositionally biased region" description="Basic residues" evidence="1">
    <location>
        <begin position="45"/>
        <end position="56"/>
    </location>
</feature>
<organism evidence="2 3">
    <name type="scientific">Spirodela intermedia</name>
    <name type="common">Intermediate duckweed</name>
    <dbReference type="NCBI Taxonomy" id="51605"/>
    <lineage>
        <taxon>Eukaryota</taxon>
        <taxon>Viridiplantae</taxon>
        <taxon>Streptophyta</taxon>
        <taxon>Embryophyta</taxon>
        <taxon>Tracheophyta</taxon>
        <taxon>Spermatophyta</taxon>
        <taxon>Magnoliopsida</taxon>
        <taxon>Liliopsida</taxon>
        <taxon>Araceae</taxon>
        <taxon>Lemnoideae</taxon>
        <taxon>Spirodela</taxon>
    </lineage>
</organism>
<dbReference type="AlphaFoldDB" id="A0A7I8L9N8"/>
<dbReference type="EMBL" id="LR746275">
    <property type="protein sequence ID" value="CAA7405988.1"/>
    <property type="molecule type" value="Genomic_DNA"/>
</dbReference>
<name>A0A7I8L9N8_SPIIN</name>